<sequence>MPRDHRADLLLHPVRIRIGRVLATGPRTTRQLGAELPDVPQASLYRHLAALVAGGVLEVAAERPVRGTLERVYRLAGAGMELSPDALAHASPDDHLRYFTAFVSSLLAEFARYVQRDRIDPIADGVGYHQLVLQLDDAEFVEFAGKLGELVRPLLDNGPRPGRTPRLFATVVLPAGAARSPDDAAPADGTDPSSGVPAPAETADLSKGGAAASAGADPSKGGAAPGGDAGPTSTEGEEHDGHRPARR</sequence>
<gene>
    <name evidence="2" type="ORF">NUM_28140</name>
</gene>
<evidence type="ECO:0008006" key="4">
    <source>
        <dbReference type="Google" id="ProtNLM"/>
    </source>
</evidence>
<dbReference type="Pfam" id="PF12840">
    <property type="entry name" value="HTH_20"/>
    <property type="match status" value="1"/>
</dbReference>
<feature type="compositionally biased region" description="Low complexity" evidence="1">
    <location>
        <begin position="207"/>
        <end position="222"/>
    </location>
</feature>
<dbReference type="Gene3D" id="1.10.10.10">
    <property type="entry name" value="Winged helix-like DNA-binding domain superfamily/Winged helix DNA-binding domain"/>
    <property type="match status" value="1"/>
</dbReference>
<dbReference type="InterPro" id="IPR036388">
    <property type="entry name" value="WH-like_DNA-bd_sf"/>
</dbReference>
<evidence type="ECO:0000313" key="2">
    <source>
        <dbReference type="EMBL" id="GIL27560.1"/>
    </source>
</evidence>
<dbReference type="EMBL" id="BOPO01000049">
    <property type="protein sequence ID" value="GIL27560.1"/>
    <property type="molecule type" value="Genomic_DNA"/>
</dbReference>
<feature type="compositionally biased region" description="Low complexity" evidence="1">
    <location>
        <begin position="178"/>
        <end position="194"/>
    </location>
</feature>
<organism evidence="2 3">
    <name type="scientific">Actinocatenispora comari</name>
    <dbReference type="NCBI Taxonomy" id="2807577"/>
    <lineage>
        <taxon>Bacteria</taxon>
        <taxon>Bacillati</taxon>
        <taxon>Actinomycetota</taxon>
        <taxon>Actinomycetes</taxon>
        <taxon>Micromonosporales</taxon>
        <taxon>Micromonosporaceae</taxon>
        <taxon>Actinocatenispora</taxon>
    </lineage>
</organism>
<evidence type="ECO:0000256" key="1">
    <source>
        <dbReference type="SAM" id="MobiDB-lite"/>
    </source>
</evidence>
<accession>A0A8J4ADA4</accession>
<dbReference type="SUPFAM" id="SSF46785">
    <property type="entry name" value="Winged helix' DNA-binding domain"/>
    <property type="match status" value="1"/>
</dbReference>
<dbReference type="InterPro" id="IPR036390">
    <property type="entry name" value="WH_DNA-bd_sf"/>
</dbReference>
<dbReference type="AlphaFoldDB" id="A0A8J4ADA4"/>
<protein>
    <recommendedName>
        <fullName evidence="4">Helix-turn-helix domain-containing protein</fullName>
    </recommendedName>
</protein>
<dbReference type="Gene3D" id="6.10.140.2180">
    <property type="match status" value="1"/>
</dbReference>
<dbReference type="Proteomes" id="UP000614996">
    <property type="component" value="Unassembled WGS sequence"/>
</dbReference>
<evidence type="ECO:0000313" key="3">
    <source>
        <dbReference type="Proteomes" id="UP000614996"/>
    </source>
</evidence>
<comment type="caution">
    <text evidence="2">The sequence shown here is derived from an EMBL/GenBank/DDBJ whole genome shotgun (WGS) entry which is preliminary data.</text>
</comment>
<dbReference type="CDD" id="cd00090">
    <property type="entry name" value="HTH_ARSR"/>
    <property type="match status" value="1"/>
</dbReference>
<dbReference type="RefSeq" id="WP_207125310.1">
    <property type="nucleotide sequence ID" value="NZ_BOPO01000049.1"/>
</dbReference>
<dbReference type="InterPro" id="IPR011991">
    <property type="entry name" value="ArsR-like_HTH"/>
</dbReference>
<proteinExistence type="predicted"/>
<feature type="region of interest" description="Disordered" evidence="1">
    <location>
        <begin position="178"/>
        <end position="247"/>
    </location>
</feature>
<keyword evidence="3" id="KW-1185">Reference proteome</keyword>
<name>A0A8J4ADA4_9ACTN</name>
<reference evidence="3" key="1">
    <citation type="journal article" date="2021" name="Int. J. Syst. Evol. Microbiol.">
        <title>Actinocatenispora comari sp. nov., an endophytic actinomycete isolated from aerial parts of Comarum salesowianum.</title>
        <authorList>
            <person name="Oyunbileg N."/>
            <person name="Iizaka Y."/>
            <person name="Hamada M."/>
            <person name="Davaapurev B.O."/>
            <person name="Fukumoto A."/>
            <person name="Tsetseg B."/>
            <person name="Kato F."/>
            <person name="Tamura T."/>
            <person name="Batkhuu J."/>
            <person name="Anzai Y."/>
        </authorList>
    </citation>
    <scope>NUCLEOTIDE SEQUENCE [LARGE SCALE GENOMIC DNA]</scope>
    <source>
        <strain evidence="3">NUM-2625</strain>
    </source>
</reference>